<feature type="compositionally biased region" description="Low complexity" evidence="4">
    <location>
        <begin position="136"/>
        <end position="146"/>
    </location>
</feature>
<accession>A0A2P2HZ17</accession>
<sequence length="480" mass="50775">MWQTGVVPGGAMTSASSSVPEGHLVKGQDSGSHIGNTTEICKSVYDSHSDSGFLSGSNLVSSSSVDDYNNSSCNMPTNSTISSALDNSSSAITGRGGGGSDAVHSSTVLTSSGCLDSGIDISEQLSSLQLRSPEASSVSCDDVGSVSERETSSRGEDDASNRLEISRSHVTLLREIFSPDKDGDTQLHVAVMRGFIEVVYHITRLLPHQAFLDLCNNAGKTALHLAVSARVPAVARHLIVCGASPVSRDLRGNTPLHVACARKDPEMVSHLTRPVTVTEVMNAQLAYAPSHTPGLLAADLTNFQGETCVHVAAMAGDKEILQHLTWYGADVNAKERRSGRTALHFAVEARDPELVAHIVNTCRASVTVETYSRLSPYQLALANGATGIATQLLDLGAPAQLLPAAFTQDDDDEDDDDDDDLEDQLEYSQVSDSVSGMSGWQEVDDIRLSGVPVRSSMSSQTIGPPPVSTAPHTINADLFF</sequence>
<feature type="repeat" description="ANK" evidence="3">
    <location>
        <begin position="182"/>
        <end position="217"/>
    </location>
</feature>
<evidence type="ECO:0000256" key="3">
    <source>
        <dbReference type="PROSITE-ProRule" id="PRU00023"/>
    </source>
</evidence>
<keyword evidence="2 3" id="KW-0040">ANK repeat</keyword>
<dbReference type="Gene3D" id="1.25.40.20">
    <property type="entry name" value="Ankyrin repeat-containing domain"/>
    <property type="match status" value="1"/>
</dbReference>
<proteinExistence type="evidence at transcript level"/>
<reference evidence="5" key="1">
    <citation type="journal article" date="2018" name="Biosci. Biotechnol. Biochem.">
        <title>Polysaccharide hydrolase of the hadal zone amphipods Hirondellea gigas.</title>
        <authorList>
            <person name="Kobayashi H."/>
            <person name="Nagahama T."/>
            <person name="Arai W."/>
            <person name="Sasagawa Y."/>
            <person name="Umeda M."/>
            <person name="Hayashi T."/>
            <person name="Nikaido I."/>
            <person name="Watanabe H."/>
            <person name="Oguri K."/>
            <person name="Kitazato H."/>
            <person name="Fujioka K."/>
            <person name="Kido Y."/>
            <person name="Takami H."/>
        </authorList>
    </citation>
    <scope>NUCLEOTIDE SEQUENCE</scope>
    <source>
        <tissue evidence="5">Whole body</tissue>
    </source>
</reference>
<dbReference type="PROSITE" id="PS50297">
    <property type="entry name" value="ANK_REP_REGION"/>
    <property type="match status" value="1"/>
</dbReference>
<feature type="repeat" description="ANK" evidence="3">
    <location>
        <begin position="304"/>
        <end position="336"/>
    </location>
</feature>
<dbReference type="PANTHER" id="PTHR46680">
    <property type="entry name" value="NF-KAPPA-B INHIBITOR ALPHA"/>
    <property type="match status" value="1"/>
</dbReference>
<evidence type="ECO:0000256" key="2">
    <source>
        <dbReference type="ARBA" id="ARBA00023043"/>
    </source>
</evidence>
<dbReference type="PANTHER" id="PTHR46680:SF3">
    <property type="entry name" value="NF-KAPPA-B INHIBITOR CACTUS"/>
    <property type="match status" value="1"/>
</dbReference>
<keyword evidence="1" id="KW-0677">Repeat</keyword>
<name>A0A2P2HZ17_9CRUS</name>
<dbReference type="AlphaFoldDB" id="A0A2P2HZ17"/>
<evidence type="ECO:0000256" key="4">
    <source>
        <dbReference type="SAM" id="MobiDB-lite"/>
    </source>
</evidence>
<evidence type="ECO:0000313" key="5">
    <source>
        <dbReference type="EMBL" id="LAB66866.1"/>
    </source>
</evidence>
<protein>
    <submittedName>
        <fullName evidence="5">NF-kappa-B inhibitor cactus-like</fullName>
    </submittedName>
</protein>
<dbReference type="SMART" id="SM00248">
    <property type="entry name" value="ANK"/>
    <property type="match status" value="6"/>
</dbReference>
<dbReference type="InterPro" id="IPR002110">
    <property type="entry name" value="Ankyrin_rpt"/>
</dbReference>
<feature type="repeat" description="ANK" evidence="3">
    <location>
        <begin position="218"/>
        <end position="250"/>
    </location>
</feature>
<feature type="compositionally biased region" description="Basic and acidic residues" evidence="4">
    <location>
        <begin position="147"/>
        <end position="161"/>
    </location>
</feature>
<dbReference type="GO" id="GO:0051059">
    <property type="term" value="F:NF-kappaB binding"/>
    <property type="evidence" value="ECO:0007669"/>
    <property type="project" value="TreeGrafter"/>
</dbReference>
<feature type="region of interest" description="Disordered" evidence="4">
    <location>
        <begin position="1"/>
        <end position="32"/>
    </location>
</feature>
<dbReference type="GO" id="GO:0071356">
    <property type="term" value="P:cellular response to tumor necrosis factor"/>
    <property type="evidence" value="ECO:0007669"/>
    <property type="project" value="TreeGrafter"/>
</dbReference>
<dbReference type="EMBL" id="IACF01001149">
    <property type="protein sequence ID" value="LAB66866.1"/>
    <property type="molecule type" value="mRNA"/>
</dbReference>
<dbReference type="Pfam" id="PF12796">
    <property type="entry name" value="Ank_2"/>
    <property type="match status" value="2"/>
</dbReference>
<dbReference type="GO" id="GO:0005829">
    <property type="term" value="C:cytosol"/>
    <property type="evidence" value="ECO:0007669"/>
    <property type="project" value="TreeGrafter"/>
</dbReference>
<evidence type="ECO:0000256" key="1">
    <source>
        <dbReference type="ARBA" id="ARBA00022737"/>
    </source>
</evidence>
<dbReference type="InterPro" id="IPR051070">
    <property type="entry name" value="NF-kappa-B_inhibitor"/>
</dbReference>
<organism evidence="5">
    <name type="scientific">Hirondellea gigas</name>
    <dbReference type="NCBI Taxonomy" id="1518452"/>
    <lineage>
        <taxon>Eukaryota</taxon>
        <taxon>Metazoa</taxon>
        <taxon>Ecdysozoa</taxon>
        <taxon>Arthropoda</taxon>
        <taxon>Crustacea</taxon>
        <taxon>Multicrustacea</taxon>
        <taxon>Malacostraca</taxon>
        <taxon>Eumalacostraca</taxon>
        <taxon>Peracarida</taxon>
        <taxon>Amphipoda</taxon>
        <taxon>Amphilochidea</taxon>
        <taxon>Lysianassida</taxon>
        <taxon>Lysianassidira</taxon>
        <taxon>Lysianassoidea</taxon>
        <taxon>Lysianassidae</taxon>
        <taxon>Hirondellea</taxon>
    </lineage>
</organism>
<dbReference type="Pfam" id="PF00023">
    <property type="entry name" value="Ank"/>
    <property type="match status" value="1"/>
</dbReference>
<dbReference type="InterPro" id="IPR036770">
    <property type="entry name" value="Ankyrin_rpt-contain_sf"/>
</dbReference>
<dbReference type="SUPFAM" id="SSF48403">
    <property type="entry name" value="Ankyrin repeat"/>
    <property type="match status" value="1"/>
</dbReference>
<feature type="region of interest" description="Disordered" evidence="4">
    <location>
        <begin position="130"/>
        <end position="161"/>
    </location>
</feature>
<dbReference type="PROSITE" id="PS50088">
    <property type="entry name" value="ANK_REPEAT"/>
    <property type="match status" value="3"/>
</dbReference>